<reference evidence="2 3" key="1">
    <citation type="submission" date="2019-10" db="EMBL/GenBank/DDBJ databases">
        <title>Isolation, Identification of Microvirga thermotolerans HR1, a novel thermophilic bacterium and Comparative Genomics of the genus Microvirga.</title>
        <authorList>
            <person name="Li J."/>
            <person name="Zhang W."/>
            <person name="Lin M."/>
            <person name="Wang J."/>
        </authorList>
    </citation>
    <scope>NUCLEOTIDE SEQUENCE [LARGE SCALE GENOMIC DNA]</scope>
    <source>
        <strain evidence="2 3">HR1</strain>
    </source>
</reference>
<name>A0A5P9JU36_9HYPH</name>
<dbReference type="Gene3D" id="3.40.30.10">
    <property type="entry name" value="Glutaredoxin"/>
    <property type="match status" value="1"/>
</dbReference>
<sequence length="82" mass="8408">MASVTIRYCRPCGYEKRARAAASALGRRFGLDVDLVPGGGGVFQVLVDGRVATERAKGFFPDEAAIVAAVAAALGKPEPGAS</sequence>
<dbReference type="Proteomes" id="UP000325614">
    <property type="component" value="Chromosome"/>
</dbReference>
<keyword evidence="1" id="KW-0676">Redox-active center</keyword>
<dbReference type="Pfam" id="PF10262">
    <property type="entry name" value="Rdx"/>
    <property type="match status" value="1"/>
</dbReference>
<evidence type="ECO:0000313" key="2">
    <source>
        <dbReference type="EMBL" id="QFU14970.1"/>
    </source>
</evidence>
<evidence type="ECO:0000256" key="1">
    <source>
        <dbReference type="ARBA" id="ARBA00023284"/>
    </source>
</evidence>
<dbReference type="InterPro" id="IPR036249">
    <property type="entry name" value="Thioredoxin-like_sf"/>
</dbReference>
<dbReference type="InterPro" id="IPR011893">
    <property type="entry name" value="Selenoprotein_Rdx-typ"/>
</dbReference>
<dbReference type="RefSeq" id="WP_152584620.1">
    <property type="nucleotide sequence ID" value="NZ_CP045423.1"/>
</dbReference>
<accession>A0A5P9JU36</accession>
<proteinExistence type="predicted"/>
<dbReference type="SUPFAM" id="SSF52833">
    <property type="entry name" value="Thioredoxin-like"/>
    <property type="match status" value="1"/>
</dbReference>
<gene>
    <name evidence="2" type="ORF">GDR74_01365</name>
</gene>
<dbReference type="AlphaFoldDB" id="A0A5P9JU36"/>
<keyword evidence="3" id="KW-1185">Reference proteome</keyword>
<protein>
    <recommendedName>
        <fullName evidence="4">SelT/SelW/SelH family protein</fullName>
    </recommendedName>
</protein>
<dbReference type="KEGG" id="mico:GDR74_01365"/>
<organism evidence="2 3">
    <name type="scientific">Microvirga thermotolerans</name>
    <dbReference type="NCBI Taxonomy" id="2651334"/>
    <lineage>
        <taxon>Bacteria</taxon>
        <taxon>Pseudomonadati</taxon>
        <taxon>Pseudomonadota</taxon>
        <taxon>Alphaproteobacteria</taxon>
        <taxon>Hyphomicrobiales</taxon>
        <taxon>Methylobacteriaceae</taxon>
        <taxon>Microvirga</taxon>
    </lineage>
</organism>
<dbReference type="EMBL" id="CP045423">
    <property type="protein sequence ID" value="QFU14970.1"/>
    <property type="molecule type" value="Genomic_DNA"/>
</dbReference>
<evidence type="ECO:0000313" key="3">
    <source>
        <dbReference type="Proteomes" id="UP000325614"/>
    </source>
</evidence>
<evidence type="ECO:0008006" key="4">
    <source>
        <dbReference type="Google" id="ProtNLM"/>
    </source>
</evidence>